<dbReference type="InterPro" id="IPR001810">
    <property type="entry name" value="F-box_dom"/>
</dbReference>
<accession>A0A815MYF6</accession>
<evidence type="ECO:0000313" key="3">
    <source>
        <dbReference type="Proteomes" id="UP000663845"/>
    </source>
</evidence>
<dbReference type="AlphaFoldDB" id="A0A815MYF6"/>
<proteinExistence type="predicted"/>
<reference evidence="2" key="1">
    <citation type="submission" date="2021-02" db="EMBL/GenBank/DDBJ databases">
        <authorList>
            <person name="Nowell W R."/>
        </authorList>
    </citation>
    <scope>NUCLEOTIDE SEQUENCE</scope>
</reference>
<dbReference type="Proteomes" id="UP000663845">
    <property type="component" value="Unassembled WGS sequence"/>
</dbReference>
<gene>
    <name evidence="2" type="ORF">JYZ213_LOCUS39596</name>
</gene>
<dbReference type="PROSITE" id="PS50181">
    <property type="entry name" value="FBOX"/>
    <property type="match status" value="1"/>
</dbReference>
<sequence length="807" mass="94578">MSAAKRFKRDFTPLETLPNELFLEIFSYISGVDTVHAFSGLNNRFQCLISDYCRTFNFESISKAKFDYIIRQHDIHQWRSLHLSDNDKTPGQVVYFFRLFSFVEKYTQLKTLSISNVTCNSSLLFLPKLKSFTHLVKLSIGSKLPLESLQHTIEHHCTHEHDLIWPKTLKQLKVFITQPGDNSIVRTSLKDLSELISLTIYDGAWENPPPDGRIWEDLIVTSMPLLNKFEFCFKFWRDFSVTSDKNRIISTFSTPFYLQDKSWFVQCDTYHQQFSIAILYSLPFAFQHFDIVTHSFEDSISTVNTNNSLKKSYENVKQLTIDIPCENLNETIISKNIIDLNLKFAGMSGKWIFSFTRIYQLTLGNQINISPEEFTRLLKYSPYLKSLVASYYTLQLITNQWNDKIICELLSRKIRSLKISSDNCLDEYMKKLPLESLQHTIEHHCTHEHDLTWPKALKQLKVFITQPGDNSIVRTSLKDLSELNSLTIYDGTWENPPPDGRIWEDLIVSSMPLLNKFEFCFKFWRDFSITSDKNRIISTFSTPFYLQDKSWFVQCDTYHQQFSIAILYSLPFAFQHFDIVTHSFEDSISTVNTNNLFKKSYENVKQLTIDIPCENLNETIISKNIIDLNLKFAGMSGKWIFSFTRIYQLTLGNQINISSEDFTRLLKYSPYLKSLVASYYTLQLITNQWNDKIICELLSRKIRSLKISSDNCLDEYMKVHELLPITRVFHKGCYHLNVSVYSRNIVAGLILRSMGHLRSLKVRLKEHTNDMKVTKEWLIKQNTKFEKLDCFITIDGNEYSFWFGRLR</sequence>
<comment type="caution">
    <text evidence="2">The sequence shown here is derived from an EMBL/GenBank/DDBJ whole genome shotgun (WGS) entry which is preliminary data.</text>
</comment>
<evidence type="ECO:0000259" key="1">
    <source>
        <dbReference type="PROSITE" id="PS50181"/>
    </source>
</evidence>
<protein>
    <recommendedName>
        <fullName evidence="1">F-box domain-containing protein</fullName>
    </recommendedName>
</protein>
<dbReference type="EMBL" id="CAJNOG010001311">
    <property type="protein sequence ID" value="CAF1431490.1"/>
    <property type="molecule type" value="Genomic_DNA"/>
</dbReference>
<feature type="domain" description="F-box" evidence="1">
    <location>
        <begin position="11"/>
        <end position="61"/>
    </location>
</feature>
<organism evidence="2 3">
    <name type="scientific">Adineta steineri</name>
    <dbReference type="NCBI Taxonomy" id="433720"/>
    <lineage>
        <taxon>Eukaryota</taxon>
        <taxon>Metazoa</taxon>
        <taxon>Spiralia</taxon>
        <taxon>Gnathifera</taxon>
        <taxon>Rotifera</taxon>
        <taxon>Eurotatoria</taxon>
        <taxon>Bdelloidea</taxon>
        <taxon>Adinetida</taxon>
        <taxon>Adinetidae</taxon>
        <taxon>Adineta</taxon>
    </lineage>
</organism>
<evidence type="ECO:0000313" key="2">
    <source>
        <dbReference type="EMBL" id="CAF1431490.1"/>
    </source>
</evidence>
<name>A0A815MYF6_9BILA</name>